<dbReference type="PANTHER" id="PTHR43155">
    <property type="entry name" value="CYCLIC DI-GMP PHOSPHODIESTERASE PA4108-RELATED"/>
    <property type="match status" value="1"/>
</dbReference>
<dbReference type="Proteomes" id="UP000031366">
    <property type="component" value="Unassembled WGS sequence"/>
</dbReference>
<dbReference type="InterPro" id="IPR037522">
    <property type="entry name" value="HD_GYP_dom"/>
</dbReference>
<dbReference type="InterPro" id="IPR003607">
    <property type="entry name" value="HD/PDEase_dom"/>
</dbReference>
<name>A0A0C1U229_9CLOT</name>
<gene>
    <name evidence="2" type="ORF">U732_2684</name>
</gene>
<dbReference type="SMART" id="SM00471">
    <property type="entry name" value="HDc"/>
    <property type="match status" value="2"/>
</dbReference>
<feature type="domain" description="HD-GYP" evidence="1">
    <location>
        <begin position="232"/>
        <end position="427"/>
    </location>
</feature>
<dbReference type="Gene3D" id="1.10.3210.10">
    <property type="entry name" value="Hypothetical protein af1432"/>
    <property type="match status" value="2"/>
</dbReference>
<protein>
    <recommendedName>
        <fullName evidence="1">HD-GYP domain-containing protein</fullName>
    </recommendedName>
</protein>
<organism evidence="2 3">
    <name type="scientific">Clostridium argentinense CDC 2741</name>
    <dbReference type="NCBI Taxonomy" id="1418104"/>
    <lineage>
        <taxon>Bacteria</taxon>
        <taxon>Bacillati</taxon>
        <taxon>Bacillota</taxon>
        <taxon>Clostridia</taxon>
        <taxon>Eubacteriales</taxon>
        <taxon>Clostridiaceae</taxon>
        <taxon>Clostridium</taxon>
    </lineage>
</organism>
<proteinExistence type="predicted"/>
<comment type="caution">
    <text evidence="2">The sequence shown here is derived from an EMBL/GenBank/DDBJ whole genome shotgun (WGS) entry which is preliminary data.</text>
</comment>
<evidence type="ECO:0000259" key="1">
    <source>
        <dbReference type="PROSITE" id="PS51832"/>
    </source>
</evidence>
<dbReference type="CDD" id="cd00077">
    <property type="entry name" value="HDc"/>
    <property type="match status" value="2"/>
</dbReference>
<sequence length="432" mass="49743">MPKWGWFMKISLNKIVHALSIALDLAMVNSDMGLKMMEDIDSNNSTKSKFSHHSNRTTYISLRIGKQLQLDDESYKNLYISAMLHDIGCQGIFDKAHTFKEYIKEHCIEGANMILKIPMFIHMYDIILYHHENYDGSGAMKLKNYLTPIESQIIRLADSIEILYDEAIPFYMQKDKIIEYVKKNKGILFSPKIVEAFLEICPAESFWLDINNTPFFPFILQDILPKDITYVTLEEFEYIADIFASIIDNKSSFTASHSRGIANLAYDFSRHVGYSDSKCLKMKIAGLLHDIGKVAIPNDILDKNTSLTNEEFSIIKSHTYYTKLILDRIEEISDICDWACNHHEKLNGEGYPRKLKAEEISEEARIIGVCDIYQALTEDRPYRKGMYMYEAFSILDDMANNGFICKKAVKYMKDTLIANAQKNSANVFSENN</sequence>
<dbReference type="AlphaFoldDB" id="A0A0C1U229"/>
<dbReference type="SUPFAM" id="SSF109604">
    <property type="entry name" value="HD-domain/PDEase-like"/>
    <property type="match status" value="2"/>
</dbReference>
<keyword evidence="3" id="KW-1185">Reference proteome</keyword>
<dbReference type="Pfam" id="PF13487">
    <property type="entry name" value="HD_5"/>
    <property type="match status" value="2"/>
</dbReference>
<evidence type="ECO:0000313" key="2">
    <source>
        <dbReference type="EMBL" id="KIE45578.1"/>
    </source>
</evidence>
<dbReference type="EMBL" id="AYSO01000019">
    <property type="protein sequence ID" value="KIE45578.1"/>
    <property type="molecule type" value="Genomic_DNA"/>
</dbReference>
<dbReference type="STRING" id="29341.RSJ17_20825"/>
<accession>A0A0C1U229</accession>
<reference evidence="2 3" key="1">
    <citation type="journal article" date="2015" name="Infect. Genet. Evol.">
        <title>Genomic sequences of six botulinum neurotoxin-producing strains representing three clostridial species illustrate the mobility and diversity of botulinum neurotoxin genes.</title>
        <authorList>
            <person name="Smith T.J."/>
            <person name="Hill K.K."/>
            <person name="Xie G."/>
            <person name="Foley B.T."/>
            <person name="Williamson C.H."/>
            <person name="Foster J.T."/>
            <person name="Johnson S.L."/>
            <person name="Chertkov O."/>
            <person name="Teshima H."/>
            <person name="Gibbons H.S."/>
            <person name="Johnsky L.A."/>
            <person name="Karavis M.A."/>
            <person name="Smith L.A."/>
        </authorList>
    </citation>
    <scope>NUCLEOTIDE SEQUENCE [LARGE SCALE GENOMIC DNA]</scope>
    <source>
        <strain evidence="2 3">CDC 2741</strain>
    </source>
</reference>
<dbReference type="PROSITE" id="PS51832">
    <property type="entry name" value="HD_GYP"/>
    <property type="match status" value="1"/>
</dbReference>
<dbReference type="PANTHER" id="PTHR43155:SF1">
    <property type="entry name" value="3'3'-CGAMP-SPECIFIC PHOSPHODIESTERASE 1"/>
    <property type="match status" value="1"/>
</dbReference>
<evidence type="ECO:0000313" key="3">
    <source>
        <dbReference type="Proteomes" id="UP000031366"/>
    </source>
</evidence>